<evidence type="ECO:0000256" key="3">
    <source>
        <dbReference type="ARBA" id="ARBA00022741"/>
    </source>
</evidence>
<accession>A0A917I7F0</accession>
<sequence length="242" mass="25385">MASIALRDVCVEFPIYNAAGRSLRRGLLRTVGGGLDGADAGVVRVQALRNVDLALAPGDRLALVGHNGAGKSTLLRVLSGAYEPSSGEAAITGRVASLLDITLGMDEDLTGRENIALRAAFAGLTRRELAERMDEIAEFCELGAFLDLPMRTYSSGMALRVAFAVSTALTPDILLIDELIAVGDAGFAAKARARIESLMDRTAILVLASHSAEILESYCNKAIRMEGGRVVAAGTVREVVGG</sequence>
<evidence type="ECO:0000313" key="6">
    <source>
        <dbReference type="EMBL" id="GGH22400.1"/>
    </source>
</evidence>
<dbReference type="PROSITE" id="PS50893">
    <property type="entry name" value="ABC_TRANSPORTER_2"/>
    <property type="match status" value="1"/>
</dbReference>
<dbReference type="Proteomes" id="UP000603912">
    <property type="component" value="Unassembled WGS sequence"/>
</dbReference>
<evidence type="ECO:0000256" key="1">
    <source>
        <dbReference type="ARBA" id="ARBA00005417"/>
    </source>
</evidence>
<reference evidence="6" key="2">
    <citation type="submission" date="2020-09" db="EMBL/GenBank/DDBJ databases">
        <authorList>
            <person name="Sun Q."/>
            <person name="Zhou Y."/>
        </authorList>
    </citation>
    <scope>NUCLEOTIDE SEQUENCE</scope>
    <source>
        <strain evidence="6">CGMCC 1.12214</strain>
    </source>
</reference>
<evidence type="ECO:0000256" key="4">
    <source>
        <dbReference type="ARBA" id="ARBA00022840"/>
    </source>
</evidence>
<reference evidence="6" key="1">
    <citation type="journal article" date="2014" name="Int. J. Syst. Evol. Microbiol.">
        <title>Complete genome sequence of Corynebacterium casei LMG S-19264T (=DSM 44701T), isolated from a smear-ripened cheese.</title>
        <authorList>
            <consortium name="US DOE Joint Genome Institute (JGI-PGF)"/>
            <person name="Walter F."/>
            <person name="Albersmeier A."/>
            <person name="Kalinowski J."/>
            <person name="Ruckert C."/>
        </authorList>
    </citation>
    <scope>NUCLEOTIDE SEQUENCE</scope>
    <source>
        <strain evidence="6">CGMCC 1.12214</strain>
    </source>
</reference>
<organism evidence="6 7">
    <name type="scientific">Alsobacter metallidurans</name>
    <dbReference type="NCBI Taxonomy" id="340221"/>
    <lineage>
        <taxon>Bacteria</taxon>
        <taxon>Pseudomonadati</taxon>
        <taxon>Pseudomonadota</taxon>
        <taxon>Alphaproteobacteria</taxon>
        <taxon>Hyphomicrobiales</taxon>
        <taxon>Alsobacteraceae</taxon>
        <taxon>Alsobacter</taxon>
    </lineage>
</organism>
<evidence type="ECO:0000256" key="2">
    <source>
        <dbReference type="ARBA" id="ARBA00022448"/>
    </source>
</evidence>
<dbReference type="CDD" id="cd03220">
    <property type="entry name" value="ABC_KpsT_Wzt"/>
    <property type="match status" value="1"/>
</dbReference>
<protein>
    <submittedName>
        <fullName evidence="6">ABC transporter ATP-binding protein</fullName>
    </submittedName>
</protein>
<evidence type="ECO:0000313" key="7">
    <source>
        <dbReference type="Proteomes" id="UP000603912"/>
    </source>
</evidence>
<name>A0A917I7F0_9HYPH</name>
<dbReference type="AlphaFoldDB" id="A0A917I7F0"/>
<dbReference type="GO" id="GO:0005524">
    <property type="term" value="F:ATP binding"/>
    <property type="evidence" value="ECO:0007669"/>
    <property type="project" value="UniProtKB-KW"/>
</dbReference>
<comment type="caution">
    <text evidence="6">The sequence shown here is derived from an EMBL/GenBank/DDBJ whole genome shotgun (WGS) entry which is preliminary data.</text>
</comment>
<feature type="domain" description="ABC transporter" evidence="5">
    <location>
        <begin position="28"/>
        <end position="242"/>
    </location>
</feature>
<dbReference type="InterPro" id="IPR027417">
    <property type="entry name" value="P-loop_NTPase"/>
</dbReference>
<dbReference type="InterPro" id="IPR050683">
    <property type="entry name" value="Bact_Polysacc_Export_ATP-bd"/>
</dbReference>
<dbReference type="GO" id="GO:0140359">
    <property type="term" value="F:ABC-type transporter activity"/>
    <property type="evidence" value="ECO:0007669"/>
    <property type="project" value="InterPro"/>
</dbReference>
<dbReference type="SUPFAM" id="SSF52540">
    <property type="entry name" value="P-loop containing nucleoside triphosphate hydrolases"/>
    <property type="match status" value="1"/>
</dbReference>
<evidence type="ECO:0000259" key="5">
    <source>
        <dbReference type="PROSITE" id="PS50893"/>
    </source>
</evidence>
<dbReference type="GO" id="GO:0016887">
    <property type="term" value="F:ATP hydrolysis activity"/>
    <property type="evidence" value="ECO:0007669"/>
    <property type="project" value="InterPro"/>
</dbReference>
<dbReference type="Gene3D" id="3.40.50.300">
    <property type="entry name" value="P-loop containing nucleotide triphosphate hydrolases"/>
    <property type="match status" value="1"/>
</dbReference>
<dbReference type="Pfam" id="PF00005">
    <property type="entry name" value="ABC_tran"/>
    <property type="match status" value="1"/>
</dbReference>
<keyword evidence="3" id="KW-0547">Nucleotide-binding</keyword>
<dbReference type="InterPro" id="IPR015860">
    <property type="entry name" value="ABC_transpr_TagH-like"/>
</dbReference>
<dbReference type="InterPro" id="IPR003593">
    <property type="entry name" value="AAA+_ATPase"/>
</dbReference>
<dbReference type="InterPro" id="IPR003439">
    <property type="entry name" value="ABC_transporter-like_ATP-bd"/>
</dbReference>
<keyword evidence="2" id="KW-0813">Transport</keyword>
<dbReference type="PANTHER" id="PTHR46743">
    <property type="entry name" value="TEICHOIC ACIDS EXPORT ATP-BINDING PROTEIN TAGH"/>
    <property type="match status" value="1"/>
</dbReference>
<dbReference type="RefSeq" id="WP_188518313.1">
    <property type="nucleotide sequence ID" value="NZ_BMES01000002.1"/>
</dbReference>
<proteinExistence type="inferred from homology"/>
<keyword evidence="7" id="KW-1185">Reference proteome</keyword>
<dbReference type="GO" id="GO:0016020">
    <property type="term" value="C:membrane"/>
    <property type="evidence" value="ECO:0007669"/>
    <property type="project" value="InterPro"/>
</dbReference>
<keyword evidence="4 6" id="KW-0067">ATP-binding</keyword>
<dbReference type="EMBL" id="BMES01000002">
    <property type="protein sequence ID" value="GGH22400.1"/>
    <property type="molecule type" value="Genomic_DNA"/>
</dbReference>
<gene>
    <name evidence="6" type="ORF">GCM10007036_27400</name>
</gene>
<dbReference type="PANTHER" id="PTHR46743:SF2">
    <property type="entry name" value="TEICHOIC ACIDS EXPORT ATP-BINDING PROTEIN TAGH"/>
    <property type="match status" value="1"/>
</dbReference>
<comment type="similarity">
    <text evidence="1">Belongs to the ABC transporter superfamily.</text>
</comment>
<dbReference type="SMART" id="SM00382">
    <property type="entry name" value="AAA"/>
    <property type="match status" value="1"/>
</dbReference>